<dbReference type="Gene3D" id="3.40.50.300">
    <property type="entry name" value="P-loop containing nucleotide triphosphate hydrolases"/>
    <property type="match status" value="1"/>
</dbReference>
<protein>
    <submittedName>
        <fullName evidence="1">Uncharacterized protein</fullName>
    </submittedName>
</protein>
<sequence>MIDFFGKIFGNKDAQRNIDIKNIKESNINIVQIEKFDISNFINSPYQNVIIGSSLRKSSSSILINNISNRKNTIKNIMSDWGDKTWLNLYGGFDTGKTQLSLLIEKHLAFENVLNYNFKELSKAEFQNIISLLFAQFLSGNINDSSQNINLKLIILDDLPEFGLDENVNTLFTQFITFCKENNIKVLSTSNYKIHSKITKTIISNFYELQIPLLTKEEIEEVIFTYKTEERLRSFSTIILAISTGYPIYVQIICRYLDSKEWSLTDENLAEFISGKSFDELDDETYQKLFSSTQDENSRELLYRLNIVLGAINNEIVELVSKINPIVEKPFEKIKNLNGTWLQKNNDDTYFISPLIKRLGSNNVLFETRKEINNSLAKSILAKNTISQYEGQRAMTYFLAGESFDDAGIIMTMGLQTYFTNPKLFLDSVFKSLWVNSELPNKMSLILKSSIRSLQLHIYIDSQIKNNNIYNEDDKDFIKDDLELILQGDLELIPKEILNISYLMLFRCYLQGDNVEKALFYICKLYTTSLRSLDGFDESVKANFWTVLDKISELKEIRIWFEAFDLIGKTEDYYDKALIHLFSRRLIDNIVEKYEGDWNTIIKLLEYIIQESNLRKLELLNAYSCKTMFFIFAEKYKDINRATSFYNNIKKDFSNPEAVFVIQDEFGRQQFYSGDKENALTTLLEIENTNIISQTKVDTYITIAKIFGEKDKNLAHVYTKKAYDYAENKLQVTKLTLSKLRAEYAISFWFLGDYKASLYNLSDAYELLISGYEEIDRFDNINDFNITTLRIGAVINYIWQTVHFERMPQNYDGSPLPKPQRGVLSNSYDPANLKEWYNDEKKYLNMYILVEMFEYYEDKSMAIKWSNYAFELNKKIIFYTQKHTLRTMLGYKIIQDLYQEAIELDGEIKLFENSLNEGMVHEIESNLLKEAFLEKIKKGKRLDINDDYYYISNIIPIIIKELTELLNCKISILDCTSRIKEHLLRNNNLFRNKESLEHINYILDNFPNNQTECKNLLNWFSDLENVESKESIQVILYLCCSINAPTKQALNLHLASMPYLEVLIRGLSSSIHLFILYPFILKFWTSRALEKPQDFYFLELWRKNLEKSTAVKNEFKVIAIIALICMHLRYLPSEAEESWMAKYISHVRENN</sequence>
<accession>A0ABU1LGL9</accession>
<comment type="caution">
    <text evidence="1">The sequence shown here is derived from an EMBL/GenBank/DDBJ whole genome shotgun (WGS) entry which is preliminary data.</text>
</comment>
<gene>
    <name evidence="1" type="ORF">J2781_002805</name>
</gene>
<proteinExistence type="predicted"/>
<keyword evidence="2" id="KW-1185">Reference proteome</keyword>
<dbReference type="SUPFAM" id="SSF52540">
    <property type="entry name" value="P-loop containing nucleoside triphosphate hydrolases"/>
    <property type="match status" value="1"/>
</dbReference>
<organism evidence="1 2">
    <name type="scientific">Chryseobacterium geocarposphaerae</name>
    <dbReference type="NCBI Taxonomy" id="1416776"/>
    <lineage>
        <taxon>Bacteria</taxon>
        <taxon>Pseudomonadati</taxon>
        <taxon>Bacteroidota</taxon>
        <taxon>Flavobacteriia</taxon>
        <taxon>Flavobacteriales</taxon>
        <taxon>Weeksellaceae</taxon>
        <taxon>Chryseobacterium group</taxon>
        <taxon>Chryseobacterium</taxon>
    </lineage>
</organism>
<evidence type="ECO:0000313" key="2">
    <source>
        <dbReference type="Proteomes" id="UP001184853"/>
    </source>
</evidence>
<name>A0ABU1LGL9_9FLAO</name>
<dbReference type="InterPro" id="IPR027417">
    <property type="entry name" value="P-loop_NTPase"/>
</dbReference>
<dbReference type="RefSeq" id="WP_115979800.1">
    <property type="nucleotide sequence ID" value="NZ_JAVDQS010000007.1"/>
</dbReference>
<dbReference type="EMBL" id="JAVDQS010000007">
    <property type="protein sequence ID" value="MDR6405871.1"/>
    <property type="molecule type" value="Genomic_DNA"/>
</dbReference>
<reference evidence="1 2" key="1">
    <citation type="submission" date="2023-07" db="EMBL/GenBank/DDBJ databases">
        <title>Sorghum-associated microbial communities from plants grown in Nebraska, USA.</title>
        <authorList>
            <person name="Schachtman D."/>
        </authorList>
    </citation>
    <scope>NUCLEOTIDE SEQUENCE [LARGE SCALE GENOMIC DNA]</scope>
    <source>
        <strain evidence="1 2">DS1709</strain>
    </source>
</reference>
<evidence type="ECO:0000313" key="1">
    <source>
        <dbReference type="EMBL" id="MDR6405871.1"/>
    </source>
</evidence>
<dbReference type="Proteomes" id="UP001184853">
    <property type="component" value="Unassembled WGS sequence"/>
</dbReference>